<dbReference type="InterPro" id="IPR003439">
    <property type="entry name" value="ABC_transporter-like_ATP-bd"/>
</dbReference>
<sequence length="730" mass="82346">MFQTRISDLRMVSYDEAVVVRNAMKKYGSGKPIFDGLNMSVTRGSIYGLLGASGCGKTTLLSCIVGISSLDSGEIFALGGHPGSKASAVPGPKVGYMPQEISLVKEFTVIGALYYFGRINGVEDHVIDERHVFLAELLQLPPKNQLIKQMSGGQQRRVSFACAMIHEPELLILDEPTVGLDPVLRENIWDFLYDLTRHKGVTVIITTHYIEETKLADKIGLLRHGKMLAEMSPNKLLAKCRCDTLEEAFLRLSQKQNDSEEEKKRRQINASNEYLTELEEISHFSLDQNGNRTRGHSTYRYSTNPASPIPQNLHPVKQNNNFNIKLRWRRFQALMIKNFIQFVRHPGGILFSLAFPILQVNIFFTAVGGDPQNLNMAVVNYEAGNCHSGKYLGRVDYSFEKRHCELIDISCRFLDGFQRTIAKNKFYSDINTAMDSVRHGETVGAMFIGKNFSMGLRERLKFWEGKEVNSGEIDLTLDMGNRQIGLYVEKNIYDKFLIIYQDIIEECNLTRRLMNVPLKFEDPIFGEKNQSYTKFMAPGFLITVVFFLATAVSSSIILADRHEGVWNRSLVQGVTTFEILISHLLTQITLIVIQVTLTISFTFTLYVKCHGSLATLSLLVFFMAICGMCYGFLVSVLCTSHTVANYITTGSFYPVILLCGCIWPIEGMPYFLQWISIIMPTTIPGQAARNIIDKGYEIGNPQVYQGFLVVTGWIIFLVLMCFLGIRSKKS</sequence>
<dbReference type="GO" id="GO:0016887">
    <property type="term" value="F:ATP hydrolysis activity"/>
    <property type="evidence" value="ECO:0007669"/>
    <property type="project" value="InterPro"/>
</dbReference>
<feature type="domain" description="ABC transmembrane type-2" evidence="9">
    <location>
        <begin position="497"/>
        <end position="728"/>
    </location>
</feature>
<feature type="transmembrane region" description="Helical" evidence="7">
    <location>
        <begin position="643"/>
        <end position="665"/>
    </location>
</feature>
<dbReference type="PANTHER" id="PTHR43038:SF2">
    <property type="entry name" value="RH61964P"/>
    <property type="match status" value="1"/>
</dbReference>
<keyword evidence="5 7" id="KW-1133">Transmembrane helix</keyword>
<gene>
    <name evidence="10" type="ORF">HICCMSTLAB_LOCUS2515</name>
</gene>
<evidence type="ECO:0000313" key="10">
    <source>
        <dbReference type="EMBL" id="CAG5077622.1"/>
    </source>
</evidence>
<evidence type="ECO:0000259" key="9">
    <source>
        <dbReference type="PROSITE" id="PS51012"/>
    </source>
</evidence>
<dbReference type="GO" id="GO:0005524">
    <property type="term" value="F:ATP binding"/>
    <property type="evidence" value="ECO:0007669"/>
    <property type="project" value="UniProtKB-KW"/>
</dbReference>
<keyword evidence="6 7" id="KW-0472">Membrane</keyword>
<dbReference type="PROSITE" id="PS51012">
    <property type="entry name" value="ABC_TM2"/>
    <property type="match status" value="1"/>
</dbReference>
<proteinExistence type="predicted"/>
<dbReference type="InterPro" id="IPR027417">
    <property type="entry name" value="P-loop_NTPase"/>
</dbReference>
<dbReference type="GO" id="GO:0016020">
    <property type="term" value="C:membrane"/>
    <property type="evidence" value="ECO:0007669"/>
    <property type="project" value="UniProtKB-SubCell"/>
</dbReference>
<comment type="caution">
    <text evidence="10">The sequence shown here is derived from an EMBL/GenBank/DDBJ whole genome shotgun (WGS) entry which is preliminary data.</text>
</comment>
<accession>A0A8J2MB57</accession>
<evidence type="ECO:0000256" key="6">
    <source>
        <dbReference type="ARBA" id="ARBA00023136"/>
    </source>
</evidence>
<dbReference type="PANTHER" id="PTHR43038">
    <property type="entry name" value="ATP-BINDING CASSETTE, SUB-FAMILY H, MEMBER 1"/>
    <property type="match status" value="1"/>
</dbReference>
<dbReference type="SMART" id="SM00382">
    <property type="entry name" value="AAA"/>
    <property type="match status" value="1"/>
</dbReference>
<keyword evidence="4 10" id="KW-0067">ATP-binding</keyword>
<protein>
    <submittedName>
        <fullName evidence="10">ATP-binding cassette transporter subfamily H member 2</fullName>
    </submittedName>
</protein>
<dbReference type="InterPro" id="IPR017871">
    <property type="entry name" value="ABC_transporter-like_CS"/>
</dbReference>
<evidence type="ECO:0000259" key="8">
    <source>
        <dbReference type="PROSITE" id="PS50893"/>
    </source>
</evidence>
<evidence type="ECO:0000256" key="2">
    <source>
        <dbReference type="ARBA" id="ARBA00022692"/>
    </source>
</evidence>
<evidence type="ECO:0000256" key="1">
    <source>
        <dbReference type="ARBA" id="ARBA00004141"/>
    </source>
</evidence>
<evidence type="ECO:0000256" key="5">
    <source>
        <dbReference type="ARBA" id="ARBA00022989"/>
    </source>
</evidence>
<keyword evidence="2 7" id="KW-0812">Transmembrane</keyword>
<name>A0A8J2MB57_COTCN</name>
<dbReference type="SUPFAM" id="SSF52540">
    <property type="entry name" value="P-loop containing nucleoside triphosphate hydrolases"/>
    <property type="match status" value="1"/>
</dbReference>
<feature type="domain" description="ABC transporter" evidence="8">
    <location>
        <begin position="18"/>
        <end position="249"/>
    </location>
</feature>
<dbReference type="Pfam" id="PF12698">
    <property type="entry name" value="ABC2_membrane_3"/>
    <property type="match status" value="1"/>
</dbReference>
<dbReference type="Pfam" id="PF00005">
    <property type="entry name" value="ABC_tran"/>
    <property type="match status" value="1"/>
</dbReference>
<dbReference type="AlphaFoldDB" id="A0A8J2MB57"/>
<dbReference type="InterPro" id="IPR047817">
    <property type="entry name" value="ABC2_TM_bact-type"/>
</dbReference>
<evidence type="ECO:0000256" key="4">
    <source>
        <dbReference type="ARBA" id="ARBA00022840"/>
    </source>
</evidence>
<dbReference type="Gene3D" id="3.40.50.300">
    <property type="entry name" value="P-loop containing nucleotide triphosphate hydrolases"/>
    <property type="match status" value="1"/>
</dbReference>
<dbReference type="OrthoDB" id="10255969at2759"/>
<feature type="transmembrane region" description="Helical" evidence="7">
    <location>
        <begin position="580"/>
        <end position="607"/>
    </location>
</feature>
<dbReference type="CDD" id="cd03230">
    <property type="entry name" value="ABC_DR_subfamily_A"/>
    <property type="match status" value="1"/>
</dbReference>
<keyword evidence="3" id="KW-0547">Nucleotide-binding</keyword>
<comment type="subcellular location">
    <subcellularLocation>
        <location evidence="1">Membrane</location>
        <topology evidence="1">Multi-pass membrane protein</topology>
    </subcellularLocation>
</comment>
<dbReference type="PROSITE" id="PS50893">
    <property type="entry name" value="ABC_TRANSPORTER_2"/>
    <property type="match status" value="1"/>
</dbReference>
<dbReference type="InterPro" id="IPR013525">
    <property type="entry name" value="ABC2_TM"/>
</dbReference>
<evidence type="ECO:0000313" key="11">
    <source>
        <dbReference type="Proteomes" id="UP000786811"/>
    </source>
</evidence>
<keyword evidence="11" id="KW-1185">Reference proteome</keyword>
<evidence type="ECO:0000256" key="7">
    <source>
        <dbReference type="SAM" id="Phobius"/>
    </source>
</evidence>
<dbReference type="PROSITE" id="PS00211">
    <property type="entry name" value="ABC_TRANSPORTER_1"/>
    <property type="match status" value="1"/>
</dbReference>
<dbReference type="Proteomes" id="UP000786811">
    <property type="component" value="Unassembled WGS sequence"/>
</dbReference>
<dbReference type="InterPro" id="IPR003593">
    <property type="entry name" value="AAA+_ATPase"/>
</dbReference>
<evidence type="ECO:0000256" key="3">
    <source>
        <dbReference type="ARBA" id="ARBA00022741"/>
    </source>
</evidence>
<dbReference type="EMBL" id="CAJNRD030001117">
    <property type="protein sequence ID" value="CAG5077622.1"/>
    <property type="molecule type" value="Genomic_DNA"/>
</dbReference>
<feature type="transmembrane region" description="Helical" evidence="7">
    <location>
        <begin position="613"/>
        <end position="636"/>
    </location>
</feature>
<dbReference type="GO" id="GO:0140359">
    <property type="term" value="F:ABC-type transporter activity"/>
    <property type="evidence" value="ECO:0007669"/>
    <property type="project" value="InterPro"/>
</dbReference>
<feature type="transmembrane region" description="Helical" evidence="7">
    <location>
        <begin position="703"/>
        <end position="725"/>
    </location>
</feature>
<reference evidence="10" key="1">
    <citation type="submission" date="2021-04" db="EMBL/GenBank/DDBJ databases">
        <authorList>
            <person name="Chebbi M.A.C M."/>
        </authorList>
    </citation>
    <scope>NUCLEOTIDE SEQUENCE</scope>
</reference>
<organism evidence="10 11">
    <name type="scientific">Cotesia congregata</name>
    <name type="common">Parasitoid wasp</name>
    <name type="synonym">Apanteles congregatus</name>
    <dbReference type="NCBI Taxonomy" id="51543"/>
    <lineage>
        <taxon>Eukaryota</taxon>
        <taxon>Metazoa</taxon>
        <taxon>Ecdysozoa</taxon>
        <taxon>Arthropoda</taxon>
        <taxon>Hexapoda</taxon>
        <taxon>Insecta</taxon>
        <taxon>Pterygota</taxon>
        <taxon>Neoptera</taxon>
        <taxon>Endopterygota</taxon>
        <taxon>Hymenoptera</taxon>
        <taxon>Apocrita</taxon>
        <taxon>Ichneumonoidea</taxon>
        <taxon>Braconidae</taxon>
        <taxon>Microgastrinae</taxon>
        <taxon>Cotesia</taxon>
    </lineage>
</organism>
<feature type="transmembrane region" description="Helical" evidence="7">
    <location>
        <begin position="535"/>
        <end position="559"/>
    </location>
</feature>